<dbReference type="OrthoDB" id="162563at2"/>
<dbReference type="STRING" id="339671.Asuc_1307"/>
<proteinExistence type="predicted"/>
<name>A6VNX0_ACTSZ</name>
<dbReference type="KEGG" id="asu:Asuc_1307"/>
<protein>
    <submittedName>
        <fullName evidence="1">Uncharacterized protein</fullName>
    </submittedName>
</protein>
<dbReference type="AlphaFoldDB" id="A6VNX0"/>
<organism evidence="1 2">
    <name type="scientific">Actinobacillus succinogenes (strain ATCC 55618 / DSM 22257 / CCUG 43843 / 130Z)</name>
    <dbReference type="NCBI Taxonomy" id="339671"/>
    <lineage>
        <taxon>Bacteria</taxon>
        <taxon>Pseudomonadati</taxon>
        <taxon>Pseudomonadota</taxon>
        <taxon>Gammaproteobacteria</taxon>
        <taxon>Pasteurellales</taxon>
        <taxon>Pasteurellaceae</taxon>
        <taxon>Actinobacillus</taxon>
    </lineage>
</organism>
<evidence type="ECO:0000313" key="2">
    <source>
        <dbReference type="Proteomes" id="UP000001114"/>
    </source>
</evidence>
<accession>A6VNX0</accession>
<dbReference type="HOGENOM" id="CLU_3195105_0_0_6"/>
<dbReference type="Proteomes" id="UP000001114">
    <property type="component" value="Chromosome"/>
</dbReference>
<dbReference type="RefSeq" id="WP_012073044.1">
    <property type="nucleotide sequence ID" value="NC_009655.1"/>
</dbReference>
<gene>
    <name evidence="1" type="ordered locus">Asuc_1307</name>
</gene>
<dbReference type="EMBL" id="CP000746">
    <property type="protein sequence ID" value="ABR74667.1"/>
    <property type="molecule type" value="Genomic_DNA"/>
</dbReference>
<keyword evidence="2" id="KW-1185">Reference proteome</keyword>
<evidence type="ECO:0000313" key="1">
    <source>
        <dbReference type="EMBL" id="ABR74667.1"/>
    </source>
</evidence>
<sequence>MQNSNILKQINEADDLKIAPFHPYMHHMTGNSSRMATVEIILEGA</sequence>
<reference evidence="2" key="1">
    <citation type="journal article" date="2010" name="BMC Genomics">
        <title>A genomic perspective on the potential of Actinobacillus succinogenes for industrial succinate production.</title>
        <authorList>
            <person name="McKinlay J.B."/>
            <person name="Laivenieks M."/>
            <person name="Schindler B.D."/>
            <person name="McKinlay A.A."/>
            <person name="Siddaramappa S."/>
            <person name="Challacombe J.F."/>
            <person name="Lowry S.R."/>
            <person name="Clum A."/>
            <person name="Lapidus A.L."/>
            <person name="Burkhart K.B."/>
            <person name="Harkins V."/>
            <person name="Vieille C."/>
        </authorList>
    </citation>
    <scope>NUCLEOTIDE SEQUENCE [LARGE SCALE GENOMIC DNA]</scope>
    <source>
        <strain evidence="2">ATCC 55618 / DSM 22257 / CCUG 43843 / 130Z</strain>
    </source>
</reference>